<keyword evidence="4 5" id="KW-0472">Membrane</keyword>
<keyword evidence="6" id="KW-0489">Methyltransferase</keyword>
<dbReference type="PANTHER" id="PTHR43847">
    <property type="entry name" value="BLL3993 PROTEIN"/>
    <property type="match status" value="1"/>
</dbReference>
<dbReference type="GO" id="GO:0032259">
    <property type="term" value="P:methylation"/>
    <property type="evidence" value="ECO:0007669"/>
    <property type="project" value="UniProtKB-KW"/>
</dbReference>
<dbReference type="AlphaFoldDB" id="A0A2U1SQQ9"/>
<sequence>MSQDDSRTEAEPPSRIPWPPLLLLTAIAGGALLDALLPLSEGAWPPSLRVVGGLIVALALANDLWCASLMRRQGTTLRPDRPVSSLVTAGPYQWSRNPIYVANVALVVGLGLALGSVWMLLLTPAMAILLRQLAIEPEERHLSQRFGAEFDAYAAKVRRWL</sequence>
<evidence type="ECO:0000313" key="7">
    <source>
        <dbReference type="Proteomes" id="UP000245137"/>
    </source>
</evidence>
<dbReference type="EMBL" id="PUIV01000013">
    <property type="protein sequence ID" value="PWB93954.1"/>
    <property type="molecule type" value="Genomic_DNA"/>
</dbReference>
<dbReference type="PANTHER" id="PTHR43847:SF1">
    <property type="entry name" value="BLL3993 PROTEIN"/>
    <property type="match status" value="1"/>
</dbReference>
<evidence type="ECO:0000256" key="4">
    <source>
        <dbReference type="ARBA" id="ARBA00023136"/>
    </source>
</evidence>
<feature type="transmembrane region" description="Helical" evidence="5">
    <location>
        <begin position="99"/>
        <end position="122"/>
    </location>
</feature>
<accession>A0A2U1SQQ9</accession>
<evidence type="ECO:0000256" key="1">
    <source>
        <dbReference type="ARBA" id="ARBA00004127"/>
    </source>
</evidence>
<name>A0A2U1SQQ9_METSR</name>
<comment type="caution">
    <text evidence="6">The sequence shown here is derived from an EMBL/GenBank/DDBJ whole genome shotgun (WGS) entry which is preliminary data.</text>
</comment>
<dbReference type="GO" id="GO:0008168">
    <property type="term" value="F:methyltransferase activity"/>
    <property type="evidence" value="ECO:0007669"/>
    <property type="project" value="UniProtKB-KW"/>
</dbReference>
<keyword evidence="2 5" id="KW-0812">Transmembrane</keyword>
<dbReference type="OrthoDB" id="9811969at2"/>
<gene>
    <name evidence="6" type="ORF">C5689_10190</name>
</gene>
<dbReference type="RefSeq" id="WP_108917175.1">
    <property type="nucleotide sequence ID" value="NZ_BGJY01000010.1"/>
</dbReference>
<evidence type="ECO:0000256" key="3">
    <source>
        <dbReference type="ARBA" id="ARBA00022989"/>
    </source>
</evidence>
<dbReference type="Gene3D" id="1.20.120.1630">
    <property type="match status" value="1"/>
</dbReference>
<dbReference type="InterPro" id="IPR007318">
    <property type="entry name" value="Phopholipid_MeTrfase"/>
</dbReference>
<protein>
    <submittedName>
        <fullName evidence="6">Isoprenylcysteine carboxyl methyltransferase</fullName>
    </submittedName>
</protein>
<dbReference type="Pfam" id="PF04191">
    <property type="entry name" value="PEMT"/>
    <property type="match status" value="1"/>
</dbReference>
<keyword evidence="6" id="KW-0808">Transferase</keyword>
<reference evidence="6 7" key="1">
    <citation type="journal article" date="2018" name="Appl. Microbiol. Biotechnol.">
        <title>Co-cultivation of the strictly anaerobic methanogen Methanosarcina barkeri with aerobic methanotrophs in an oxygen-limited membrane bioreactor.</title>
        <authorList>
            <person name="In 't Zandt M.H."/>
            <person name="van den Bosch T.J.M."/>
            <person name="Rijkers R."/>
            <person name="van Kessel M.A.H.J."/>
            <person name="Jetten M.S.M."/>
            <person name="Welte C.U."/>
        </authorList>
    </citation>
    <scope>NUCLEOTIDE SEQUENCE [LARGE SCALE GENOMIC DNA]</scope>
    <source>
        <strain evidence="6 7">DSM 17706</strain>
    </source>
</reference>
<dbReference type="InterPro" id="IPR052527">
    <property type="entry name" value="Metal_cation-efflux_comp"/>
</dbReference>
<feature type="transmembrane region" description="Helical" evidence="5">
    <location>
        <begin position="51"/>
        <end position="70"/>
    </location>
</feature>
<comment type="subcellular location">
    <subcellularLocation>
        <location evidence="1">Endomembrane system</location>
        <topology evidence="1">Multi-pass membrane protein</topology>
    </subcellularLocation>
</comment>
<evidence type="ECO:0000313" key="6">
    <source>
        <dbReference type="EMBL" id="PWB93954.1"/>
    </source>
</evidence>
<keyword evidence="7" id="KW-1185">Reference proteome</keyword>
<feature type="transmembrane region" description="Helical" evidence="5">
    <location>
        <begin position="20"/>
        <end position="39"/>
    </location>
</feature>
<evidence type="ECO:0000256" key="2">
    <source>
        <dbReference type="ARBA" id="ARBA00022692"/>
    </source>
</evidence>
<evidence type="ECO:0000256" key="5">
    <source>
        <dbReference type="SAM" id="Phobius"/>
    </source>
</evidence>
<dbReference type="GO" id="GO:0012505">
    <property type="term" value="C:endomembrane system"/>
    <property type="evidence" value="ECO:0007669"/>
    <property type="project" value="UniProtKB-SubCell"/>
</dbReference>
<proteinExistence type="predicted"/>
<keyword evidence="3 5" id="KW-1133">Transmembrane helix</keyword>
<organism evidence="6 7">
    <name type="scientific">Methylosinus sporium</name>
    <dbReference type="NCBI Taxonomy" id="428"/>
    <lineage>
        <taxon>Bacteria</taxon>
        <taxon>Pseudomonadati</taxon>
        <taxon>Pseudomonadota</taxon>
        <taxon>Alphaproteobacteria</taxon>
        <taxon>Hyphomicrobiales</taxon>
        <taxon>Methylocystaceae</taxon>
        <taxon>Methylosinus</taxon>
    </lineage>
</organism>
<dbReference type="Proteomes" id="UP000245137">
    <property type="component" value="Unassembled WGS sequence"/>
</dbReference>